<protein>
    <recommendedName>
        <fullName evidence="1">STAS domain-containing protein</fullName>
    </recommendedName>
</protein>
<evidence type="ECO:0000313" key="3">
    <source>
        <dbReference type="Proteomes" id="UP000681340"/>
    </source>
</evidence>
<evidence type="ECO:0000313" key="2">
    <source>
        <dbReference type="EMBL" id="GIM73274.1"/>
    </source>
</evidence>
<feature type="domain" description="STAS" evidence="1">
    <location>
        <begin position="1"/>
        <end position="93"/>
    </location>
</feature>
<organism evidence="2 3">
    <name type="scientific">Actinoplanes auranticolor</name>
    <dbReference type="NCBI Taxonomy" id="47988"/>
    <lineage>
        <taxon>Bacteria</taxon>
        <taxon>Bacillati</taxon>
        <taxon>Actinomycetota</taxon>
        <taxon>Actinomycetes</taxon>
        <taxon>Micromonosporales</taxon>
        <taxon>Micromonosporaceae</taxon>
        <taxon>Actinoplanes</taxon>
    </lineage>
</organism>
<dbReference type="Gene3D" id="3.30.750.24">
    <property type="entry name" value="STAS domain"/>
    <property type="match status" value="1"/>
</dbReference>
<dbReference type="RefSeq" id="WP_212991460.1">
    <property type="nucleotide sequence ID" value="NZ_BAABEA010000054.1"/>
</dbReference>
<dbReference type="InterPro" id="IPR058548">
    <property type="entry name" value="MlaB-like_STAS"/>
</dbReference>
<comment type="caution">
    <text evidence="2">The sequence shown here is derived from an EMBL/GenBank/DDBJ whole genome shotgun (WGS) entry which is preliminary data.</text>
</comment>
<dbReference type="PANTHER" id="PTHR35849:SF2">
    <property type="entry name" value="BLR2341 PROTEIN"/>
    <property type="match status" value="1"/>
</dbReference>
<dbReference type="SUPFAM" id="SSF52091">
    <property type="entry name" value="SpoIIaa-like"/>
    <property type="match status" value="1"/>
</dbReference>
<name>A0A919SK99_9ACTN</name>
<dbReference type="Proteomes" id="UP000681340">
    <property type="component" value="Unassembled WGS sequence"/>
</dbReference>
<proteinExistence type="predicted"/>
<dbReference type="AlphaFoldDB" id="A0A919SK99"/>
<gene>
    <name evidence="2" type="ORF">Aau02nite_55220</name>
</gene>
<dbReference type="InterPro" id="IPR002645">
    <property type="entry name" value="STAS_dom"/>
</dbReference>
<dbReference type="PANTHER" id="PTHR35849">
    <property type="entry name" value="BLR2341 PROTEIN"/>
    <property type="match status" value="1"/>
</dbReference>
<dbReference type="Pfam" id="PF13466">
    <property type="entry name" value="STAS_2"/>
    <property type="match status" value="1"/>
</dbReference>
<evidence type="ECO:0000259" key="1">
    <source>
        <dbReference type="PROSITE" id="PS50801"/>
    </source>
</evidence>
<dbReference type="CDD" id="cd07043">
    <property type="entry name" value="STAS_anti-anti-sigma_factors"/>
    <property type="match status" value="1"/>
</dbReference>
<accession>A0A919SK99</accession>
<reference evidence="2" key="1">
    <citation type="submission" date="2021-03" db="EMBL/GenBank/DDBJ databases">
        <title>Whole genome shotgun sequence of Actinoplanes auranticolor NBRC 12245.</title>
        <authorList>
            <person name="Komaki H."/>
            <person name="Tamura T."/>
        </authorList>
    </citation>
    <scope>NUCLEOTIDE SEQUENCE</scope>
    <source>
        <strain evidence="2">NBRC 12245</strain>
    </source>
</reference>
<keyword evidence="3" id="KW-1185">Reference proteome</keyword>
<dbReference type="InterPro" id="IPR052746">
    <property type="entry name" value="MlaB_ABC_Transporter"/>
</dbReference>
<dbReference type="InterPro" id="IPR036513">
    <property type="entry name" value="STAS_dom_sf"/>
</dbReference>
<sequence>MTTRELRRVALDGELTIMTAAESKERLLTALPGSGGLRVDLAGVEEIDTAGLQVLLLTRREAESMSLPFELTAPAPGVAAVLALAGLTTAEEQ</sequence>
<dbReference type="EMBL" id="BOQL01000044">
    <property type="protein sequence ID" value="GIM73274.1"/>
    <property type="molecule type" value="Genomic_DNA"/>
</dbReference>
<dbReference type="PROSITE" id="PS50801">
    <property type="entry name" value="STAS"/>
    <property type="match status" value="1"/>
</dbReference>